<dbReference type="PANTHER" id="PTHR45664:SF12">
    <property type="entry name" value="PANCREAS_DUODENUM HOMEOBOX PROTEIN 1"/>
    <property type="match status" value="1"/>
</dbReference>
<comment type="subcellular location">
    <subcellularLocation>
        <location evidence="1 5 6">Nucleus</location>
    </subcellularLocation>
</comment>
<dbReference type="SMART" id="SM00389">
    <property type="entry name" value="HOX"/>
    <property type="match status" value="1"/>
</dbReference>
<dbReference type="CDD" id="cd00086">
    <property type="entry name" value="homeodomain"/>
    <property type="match status" value="1"/>
</dbReference>
<reference evidence="9" key="1">
    <citation type="journal article" date="2023" name="Insect Mol. Biol.">
        <title>Genome sequencing provides insights into the evolution of gene families encoding plant cell wall-degrading enzymes in longhorned beetles.</title>
        <authorList>
            <person name="Shin N.R."/>
            <person name="Okamura Y."/>
            <person name="Kirsch R."/>
            <person name="Pauchet Y."/>
        </authorList>
    </citation>
    <scope>NUCLEOTIDE SEQUENCE</scope>
    <source>
        <strain evidence="9">RBIC_L_NR</strain>
    </source>
</reference>
<sequence length="260" mass="29966">MVNYTERPLPDTSLKLNNSGLGPKRARTAYTSPQLVELEKEFHYNKYLCRPRRIQLAQSLALTERQIKIWFQNRRMKFKKDEKNKSPSLSNENYSSPTSSSPPNSLNARPRILHVKSEESTIVDRLLNHSALAQKQSPHLRTQQINPYQQWDMYSGPYYQTQGHQPENMYAEYVPQLNNANYYAANLYTHLNQNTNQTLYQPCLNIKSEDVSQVSPNDDITGISVTDDKTSYNLHLPVNVSWSGHQYLGNLTPLDSFATL</sequence>
<evidence type="ECO:0000259" key="8">
    <source>
        <dbReference type="PROSITE" id="PS50071"/>
    </source>
</evidence>
<evidence type="ECO:0000256" key="4">
    <source>
        <dbReference type="ARBA" id="ARBA00023242"/>
    </source>
</evidence>
<keyword evidence="4 5" id="KW-0539">Nucleus</keyword>
<dbReference type="Pfam" id="PF00046">
    <property type="entry name" value="Homeodomain"/>
    <property type="match status" value="1"/>
</dbReference>
<feature type="domain" description="Homeobox" evidence="8">
    <location>
        <begin position="21"/>
        <end position="81"/>
    </location>
</feature>
<dbReference type="FunFam" id="1.10.10.60:FF:000176">
    <property type="entry name" value="pancreas/duodenum homeobox protein 1"/>
    <property type="match status" value="1"/>
</dbReference>
<dbReference type="PROSITE" id="PS50071">
    <property type="entry name" value="HOMEOBOX_2"/>
    <property type="match status" value="1"/>
</dbReference>
<comment type="caution">
    <text evidence="9">The sequence shown here is derived from an EMBL/GenBank/DDBJ whole genome shotgun (WGS) entry which is preliminary data.</text>
</comment>
<dbReference type="GO" id="GO:0000981">
    <property type="term" value="F:DNA-binding transcription factor activity, RNA polymerase II-specific"/>
    <property type="evidence" value="ECO:0007669"/>
    <property type="project" value="InterPro"/>
</dbReference>
<dbReference type="GO" id="GO:0045944">
    <property type="term" value="P:positive regulation of transcription by RNA polymerase II"/>
    <property type="evidence" value="ECO:0007669"/>
    <property type="project" value="UniProtKB-ARBA"/>
</dbReference>
<dbReference type="GO" id="GO:0005634">
    <property type="term" value="C:nucleus"/>
    <property type="evidence" value="ECO:0007669"/>
    <property type="project" value="UniProtKB-SubCell"/>
</dbReference>
<keyword evidence="2 5" id="KW-0238">DNA-binding</keyword>
<accession>A0AAV8XNP2</accession>
<proteinExistence type="predicted"/>
<dbReference type="PRINTS" id="PR00024">
    <property type="entry name" value="HOMEOBOX"/>
</dbReference>
<name>A0AAV8XNP2_9CUCU</name>
<feature type="compositionally biased region" description="Low complexity" evidence="7">
    <location>
        <begin position="88"/>
        <end position="107"/>
    </location>
</feature>
<evidence type="ECO:0000256" key="7">
    <source>
        <dbReference type="SAM" id="MobiDB-lite"/>
    </source>
</evidence>
<evidence type="ECO:0000256" key="2">
    <source>
        <dbReference type="ARBA" id="ARBA00023125"/>
    </source>
</evidence>
<organism evidence="9 10">
    <name type="scientific">Rhamnusium bicolor</name>
    <dbReference type="NCBI Taxonomy" id="1586634"/>
    <lineage>
        <taxon>Eukaryota</taxon>
        <taxon>Metazoa</taxon>
        <taxon>Ecdysozoa</taxon>
        <taxon>Arthropoda</taxon>
        <taxon>Hexapoda</taxon>
        <taxon>Insecta</taxon>
        <taxon>Pterygota</taxon>
        <taxon>Neoptera</taxon>
        <taxon>Endopterygota</taxon>
        <taxon>Coleoptera</taxon>
        <taxon>Polyphaga</taxon>
        <taxon>Cucujiformia</taxon>
        <taxon>Chrysomeloidea</taxon>
        <taxon>Cerambycidae</taxon>
        <taxon>Lepturinae</taxon>
        <taxon>Rhagiini</taxon>
        <taxon>Rhamnusium</taxon>
    </lineage>
</organism>
<dbReference type="PROSITE" id="PS00027">
    <property type="entry name" value="HOMEOBOX_1"/>
    <property type="match status" value="1"/>
</dbReference>
<dbReference type="GO" id="GO:0048513">
    <property type="term" value="P:animal organ development"/>
    <property type="evidence" value="ECO:0007669"/>
    <property type="project" value="UniProtKB-ARBA"/>
</dbReference>
<evidence type="ECO:0000256" key="6">
    <source>
        <dbReference type="RuleBase" id="RU000682"/>
    </source>
</evidence>
<keyword evidence="3 5" id="KW-0371">Homeobox</keyword>
<dbReference type="AlphaFoldDB" id="A0AAV8XNP2"/>
<evidence type="ECO:0000256" key="5">
    <source>
        <dbReference type="PROSITE-ProRule" id="PRU00108"/>
    </source>
</evidence>
<keyword evidence="10" id="KW-1185">Reference proteome</keyword>
<evidence type="ECO:0000313" key="10">
    <source>
        <dbReference type="Proteomes" id="UP001162156"/>
    </source>
</evidence>
<dbReference type="InterPro" id="IPR020479">
    <property type="entry name" value="HD_metazoa"/>
</dbReference>
<protein>
    <recommendedName>
        <fullName evidence="8">Homeobox domain-containing protein</fullName>
    </recommendedName>
</protein>
<dbReference type="PANTHER" id="PTHR45664">
    <property type="entry name" value="PROTEIN ZERKNUELLT 1-RELATED"/>
    <property type="match status" value="1"/>
</dbReference>
<gene>
    <name evidence="9" type="ORF">NQ314_010730</name>
</gene>
<dbReference type="InterPro" id="IPR001356">
    <property type="entry name" value="HD"/>
</dbReference>
<dbReference type="InterPro" id="IPR009057">
    <property type="entry name" value="Homeodomain-like_sf"/>
</dbReference>
<dbReference type="Proteomes" id="UP001162156">
    <property type="component" value="Unassembled WGS sequence"/>
</dbReference>
<feature type="region of interest" description="Disordered" evidence="7">
    <location>
        <begin position="1"/>
        <end position="26"/>
    </location>
</feature>
<feature type="region of interest" description="Disordered" evidence="7">
    <location>
        <begin position="80"/>
        <end position="108"/>
    </location>
</feature>
<dbReference type="InterPro" id="IPR017970">
    <property type="entry name" value="Homeobox_CS"/>
</dbReference>
<evidence type="ECO:0000313" key="9">
    <source>
        <dbReference type="EMBL" id="KAJ8940397.1"/>
    </source>
</evidence>
<feature type="DNA-binding region" description="Homeobox" evidence="5">
    <location>
        <begin position="23"/>
        <end position="82"/>
    </location>
</feature>
<dbReference type="SUPFAM" id="SSF46689">
    <property type="entry name" value="Homeodomain-like"/>
    <property type="match status" value="1"/>
</dbReference>
<dbReference type="EMBL" id="JANEYF010002992">
    <property type="protein sequence ID" value="KAJ8940397.1"/>
    <property type="molecule type" value="Genomic_DNA"/>
</dbReference>
<dbReference type="GO" id="GO:0000978">
    <property type="term" value="F:RNA polymerase II cis-regulatory region sequence-specific DNA binding"/>
    <property type="evidence" value="ECO:0007669"/>
    <property type="project" value="TreeGrafter"/>
</dbReference>
<evidence type="ECO:0000256" key="1">
    <source>
        <dbReference type="ARBA" id="ARBA00004123"/>
    </source>
</evidence>
<evidence type="ECO:0000256" key="3">
    <source>
        <dbReference type="ARBA" id="ARBA00023155"/>
    </source>
</evidence>
<dbReference type="Gene3D" id="1.10.10.60">
    <property type="entry name" value="Homeodomain-like"/>
    <property type="match status" value="1"/>
</dbReference>